<sequence length="104" mass="11492">MSAAKPSHEARRPTRLPVSLTTTSLTAAFTPGRPGIWPEERSCGPEIRRGTGNGFVHTDYEGSTPTPHPAGFSRTCRNLLHQLAIRRRFAMGNEQDSRARKQPP</sequence>
<dbReference type="AlphaFoldDB" id="A0A8H6W1B8"/>
<protein>
    <submittedName>
        <fullName evidence="2">Uncharacterized protein</fullName>
    </submittedName>
</protein>
<dbReference type="Proteomes" id="UP000613580">
    <property type="component" value="Unassembled WGS sequence"/>
</dbReference>
<name>A0A8H6W1B8_MYCCL</name>
<gene>
    <name evidence="2" type="ORF">HMN09_01119200</name>
</gene>
<accession>A0A8H6W1B8</accession>
<proteinExistence type="predicted"/>
<reference evidence="2" key="1">
    <citation type="submission" date="2020-05" db="EMBL/GenBank/DDBJ databases">
        <title>Mycena genomes resolve the evolution of fungal bioluminescence.</title>
        <authorList>
            <person name="Tsai I.J."/>
        </authorList>
    </citation>
    <scope>NUCLEOTIDE SEQUENCE</scope>
    <source>
        <strain evidence="2">110903Hualien_Pintung</strain>
    </source>
</reference>
<comment type="caution">
    <text evidence="2">The sequence shown here is derived from an EMBL/GenBank/DDBJ whole genome shotgun (WGS) entry which is preliminary data.</text>
</comment>
<keyword evidence="3" id="KW-1185">Reference proteome</keyword>
<organism evidence="2 3">
    <name type="scientific">Mycena chlorophos</name>
    <name type="common">Agaric fungus</name>
    <name type="synonym">Agaricus chlorophos</name>
    <dbReference type="NCBI Taxonomy" id="658473"/>
    <lineage>
        <taxon>Eukaryota</taxon>
        <taxon>Fungi</taxon>
        <taxon>Dikarya</taxon>
        <taxon>Basidiomycota</taxon>
        <taxon>Agaricomycotina</taxon>
        <taxon>Agaricomycetes</taxon>
        <taxon>Agaricomycetidae</taxon>
        <taxon>Agaricales</taxon>
        <taxon>Marasmiineae</taxon>
        <taxon>Mycenaceae</taxon>
        <taxon>Mycena</taxon>
    </lineage>
</organism>
<evidence type="ECO:0000313" key="3">
    <source>
        <dbReference type="Proteomes" id="UP000613580"/>
    </source>
</evidence>
<dbReference type="EMBL" id="JACAZE010000018">
    <property type="protein sequence ID" value="KAF7295764.1"/>
    <property type="molecule type" value="Genomic_DNA"/>
</dbReference>
<evidence type="ECO:0000256" key="1">
    <source>
        <dbReference type="SAM" id="MobiDB-lite"/>
    </source>
</evidence>
<feature type="region of interest" description="Disordered" evidence="1">
    <location>
        <begin position="29"/>
        <end position="72"/>
    </location>
</feature>
<evidence type="ECO:0000313" key="2">
    <source>
        <dbReference type="EMBL" id="KAF7295764.1"/>
    </source>
</evidence>
<feature type="compositionally biased region" description="Basic and acidic residues" evidence="1">
    <location>
        <begin position="38"/>
        <end position="49"/>
    </location>
</feature>